<protein>
    <recommendedName>
        <fullName evidence="6">Trimethylamine methyltransferase</fullName>
    </recommendedName>
</protein>
<reference evidence="4 5" key="1">
    <citation type="journal article" date="2016" name="Environ. Microbiol.">
        <title>Genomic resolution of a cold subsurface aquifer community provides metabolic insights for novel microbes adapted to high CO concentrations.</title>
        <authorList>
            <person name="Probst A.J."/>
            <person name="Castelle C.J."/>
            <person name="Singh A."/>
            <person name="Brown C.T."/>
            <person name="Anantharaman K."/>
            <person name="Sharon I."/>
            <person name="Hug L.A."/>
            <person name="Burstein D."/>
            <person name="Emerson J.B."/>
            <person name="Thomas B.C."/>
            <person name="Banfield J.F."/>
        </authorList>
    </citation>
    <scope>NUCLEOTIDE SEQUENCE [LARGE SCALE GENOMIC DNA]</scope>
    <source>
        <strain evidence="4">CG1_02_38_46</strain>
    </source>
</reference>
<dbReference type="InterPro" id="IPR010426">
    <property type="entry name" value="MTTB_MeTrfase"/>
</dbReference>
<gene>
    <name evidence="4" type="ORF">AUJ66_00245</name>
</gene>
<evidence type="ECO:0000256" key="3">
    <source>
        <dbReference type="ARBA" id="ARBA00022679"/>
    </source>
</evidence>
<dbReference type="GO" id="GO:0008168">
    <property type="term" value="F:methyltransferase activity"/>
    <property type="evidence" value="ECO:0007669"/>
    <property type="project" value="UniProtKB-KW"/>
</dbReference>
<keyword evidence="2" id="KW-0489">Methyltransferase</keyword>
<organism evidence="4 5">
    <name type="scientific">Candidatus Desantisbacteria bacterium CG1_02_38_46</name>
    <dbReference type="NCBI Taxonomy" id="1817893"/>
    <lineage>
        <taxon>Bacteria</taxon>
        <taxon>Candidatus Desantisiibacteriota</taxon>
    </lineage>
</organism>
<dbReference type="AlphaFoldDB" id="A0A1J4SH60"/>
<keyword evidence="3" id="KW-0808">Transferase</keyword>
<dbReference type="Pfam" id="PF06253">
    <property type="entry name" value="MTTB"/>
    <property type="match status" value="1"/>
</dbReference>
<evidence type="ECO:0000313" key="5">
    <source>
        <dbReference type="Proteomes" id="UP000182278"/>
    </source>
</evidence>
<comment type="similarity">
    <text evidence="1">Belongs to the trimethylamine methyltransferase family.</text>
</comment>
<dbReference type="Proteomes" id="UP000182278">
    <property type="component" value="Unassembled WGS sequence"/>
</dbReference>
<evidence type="ECO:0000256" key="2">
    <source>
        <dbReference type="ARBA" id="ARBA00022603"/>
    </source>
</evidence>
<proteinExistence type="inferred from homology"/>
<evidence type="ECO:0000256" key="1">
    <source>
        <dbReference type="ARBA" id="ARBA00007137"/>
    </source>
</evidence>
<accession>A0A1J4SH60</accession>
<evidence type="ECO:0000313" key="4">
    <source>
        <dbReference type="EMBL" id="OIN98769.1"/>
    </source>
</evidence>
<dbReference type="STRING" id="1817893.AUJ66_00245"/>
<dbReference type="GO" id="GO:0032259">
    <property type="term" value="P:methylation"/>
    <property type="evidence" value="ECO:0007669"/>
    <property type="project" value="UniProtKB-KW"/>
</dbReference>
<name>A0A1J4SH60_9BACT</name>
<dbReference type="GO" id="GO:0015948">
    <property type="term" value="P:methanogenesis"/>
    <property type="evidence" value="ECO:0007669"/>
    <property type="project" value="InterPro"/>
</dbReference>
<comment type="caution">
    <text evidence="4">The sequence shown here is derived from an EMBL/GenBank/DDBJ whole genome shotgun (WGS) entry which is preliminary data.</text>
</comment>
<dbReference type="InterPro" id="IPR038601">
    <property type="entry name" value="MttB-like_sf"/>
</dbReference>
<dbReference type="Gene3D" id="3.20.20.480">
    <property type="entry name" value="Trimethylamine methyltransferase-like"/>
    <property type="match status" value="1"/>
</dbReference>
<evidence type="ECO:0008006" key="6">
    <source>
        <dbReference type="Google" id="ProtNLM"/>
    </source>
</evidence>
<sequence length="460" mass="51668">MENVNYFLSGGLVESQLKKIYKETLLVLEKVGVEINHEGILKLLSTYKGIKVDGNRVYYSTDIVEKFIQKIKSQNAEYSYNRHNTSRFTMVPPYMPLNYMDIDTEETRLATAEDLKNAVKICDAYQMYGPSPIHLQTVPQHLHQIATFKICIENSQMIGGYTLASSMEEAEYMCLMGQIAGREPPYVTLEIPISPLRLNFHALELIYNNRIKKHNLKGICLGGGAVPMAGATAPIFFPGMLIQGMAEALAAYITPKLIDPEVYSYCSFGGFLFDLKKMTPSFPFPESILYCNAVRQVINYVIGEMMGVAFGGTIDNIQGMFKLGFSLAVGALAGAKTFLSAGATSGGAFSPVHLVIHSDIVSHVEKFMQGFEVKEEGLSFQTIQEGIVSGMFLDHPSTLEYRKIYLEPKLFFKYENFLQLKEEAKKIAKEKIAQHNFYLEEKIKKELDRIYQEASDKLVS</sequence>
<dbReference type="EMBL" id="MNUO01000004">
    <property type="protein sequence ID" value="OIN98769.1"/>
    <property type="molecule type" value="Genomic_DNA"/>
</dbReference>